<dbReference type="RefSeq" id="WP_323281240.1">
    <property type="nucleotide sequence ID" value="NZ_JAYGGQ010000027.1"/>
</dbReference>
<dbReference type="InterPro" id="IPR012318">
    <property type="entry name" value="HTH_CRP"/>
</dbReference>
<reference evidence="5 6" key="1">
    <citation type="submission" date="2023-12" db="EMBL/GenBank/DDBJ databases">
        <title>Sinomonas terricola sp. nov, isolated from litchi orchard soil in Guangdong, PR China.</title>
        <authorList>
            <person name="Jiaxin W."/>
            <person name="Yang Z."/>
            <person name="Honghui Z."/>
        </authorList>
    </citation>
    <scope>NUCLEOTIDE SEQUENCE [LARGE SCALE GENOMIC DNA]</scope>
    <source>
        <strain evidence="5 6">JGH33</strain>
    </source>
</reference>
<comment type="caution">
    <text evidence="5">The sequence shown here is derived from an EMBL/GenBank/DDBJ whole genome shotgun (WGS) entry which is preliminary data.</text>
</comment>
<dbReference type="PRINTS" id="PR00778">
    <property type="entry name" value="HTHARSR"/>
</dbReference>
<dbReference type="InterPro" id="IPR011991">
    <property type="entry name" value="ArsR-like_HTH"/>
</dbReference>
<name>A0ABU5TCI7_9MICC</name>
<dbReference type="NCBIfam" id="NF033788">
    <property type="entry name" value="HTH_metalloreg"/>
    <property type="match status" value="1"/>
</dbReference>
<dbReference type="SMART" id="SM00418">
    <property type="entry name" value="HTH_ARSR"/>
    <property type="match status" value="1"/>
</dbReference>
<proteinExistence type="predicted"/>
<feature type="domain" description="HTH arsR-type" evidence="4">
    <location>
        <begin position="1"/>
        <end position="93"/>
    </location>
</feature>
<keyword evidence="2" id="KW-0238">DNA-binding</keyword>
<keyword evidence="1" id="KW-0805">Transcription regulation</keyword>
<dbReference type="PANTHER" id="PTHR33154:SF33">
    <property type="entry name" value="TRANSCRIPTIONAL REPRESSOR SDPR"/>
    <property type="match status" value="1"/>
</dbReference>
<dbReference type="SUPFAM" id="SSF46785">
    <property type="entry name" value="Winged helix' DNA-binding domain"/>
    <property type="match status" value="1"/>
</dbReference>
<dbReference type="PANTHER" id="PTHR33154">
    <property type="entry name" value="TRANSCRIPTIONAL REGULATOR, ARSR FAMILY"/>
    <property type="match status" value="1"/>
</dbReference>
<dbReference type="SMART" id="SM00419">
    <property type="entry name" value="HTH_CRP"/>
    <property type="match status" value="1"/>
</dbReference>
<keyword evidence="3" id="KW-0804">Transcription</keyword>
<keyword evidence="6" id="KW-1185">Reference proteome</keyword>
<evidence type="ECO:0000256" key="3">
    <source>
        <dbReference type="ARBA" id="ARBA00023163"/>
    </source>
</evidence>
<evidence type="ECO:0000259" key="4">
    <source>
        <dbReference type="PROSITE" id="PS50987"/>
    </source>
</evidence>
<dbReference type="InterPro" id="IPR036388">
    <property type="entry name" value="WH-like_DNA-bd_sf"/>
</dbReference>
<sequence length="115" mass="12875">MATYERQDDVWDAMGDRTRRAILERLAVHPCPVGELAAQLPVSRPAVSQHLKVLKESGLVSDETVGTRRVYRLNPAGVQALRDQLDMFWNRALANYETAVRGDAEAADNPETEEK</sequence>
<evidence type="ECO:0000313" key="5">
    <source>
        <dbReference type="EMBL" id="MEA5457328.1"/>
    </source>
</evidence>
<evidence type="ECO:0000256" key="1">
    <source>
        <dbReference type="ARBA" id="ARBA00023015"/>
    </source>
</evidence>
<evidence type="ECO:0000256" key="2">
    <source>
        <dbReference type="ARBA" id="ARBA00023125"/>
    </source>
</evidence>
<dbReference type="Proteomes" id="UP001304769">
    <property type="component" value="Unassembled WGS sequence"/>
</dbReference>
<dbReference type="InterPro" id="IPR051081">
    <property type="entry name" value="HTH_MetalResp_TranReg"/>
</dbReference>
<dbReference type="InterPro" id="IPR001845">
    <property type="entry name" value="HTH_ArsR_DNA-bd_dom"/>
</dbReference>
<protein>
    <submittedName>
        <fullName evidence="5">Metalloregulator ArsR/SmtB family transcription factor</fullName>
    </submittedName>
</protein>
<dbReference type="Gene3D" id="1.10.10.10">
    <property type="entry name" value="Winged helix-like DNA-binding domain superfamily/Winged helix DNA-binding domain"/>
    <property type="match status" value="1"/>
</dbReference>
<dbReference type="PROSITE" id="PS50987">
    <property type="entry name" value="HTH_ARSR_2"/>
    <property type="match status" value="1"/>
</dbReference>
<gene>
    <name evidence="5" type="ORF">SPF06_21640</name>
</gene>
<accession>A0ABU5TCI7</accession>
<organism evidence="5 6">
    <name type="scientific">Sinomonas terricola</name>
    <dbReference type="NCBI Taxonomy" id="3110330"/>
    <lineage>
        <taxon>Bacteria</taxon>
        <taxon>Bacillati</taxon>
        <taxon>Actinomycetota</taxon>
        <taxon>Actinomycetes</taxon>
        <taxon>Micrococcales</taxon>
        <taxon>Micrococcaceae</taxon>
        <taxon>Sinomonas</taxon>
    </lineage>
</organism>
<dbReference type="Pfam" id="PF01022">
    <property type="entry name" value="HTH_5"/>
    <property type="match status" value="1"/>
</dbReference>
<dbReference type="EMBL" id="JAYGGQ010000027">
    <property type="protein sequence ID" value="MEA5457328.1"/>
    <property type="molecule type" value="Genomic_DNA"/>
</dbReference>
<evidence type="ECO:0000313" key="6">
    <source>
        <dbReference type="Proteomes" id="UP001304769"/>
    </source>
</evidence>
<dbReference type="InterPro" id="IPR036390">
    <property type="entry name" value="WH_DNA-bd_sf"/>
</dbReference>
<dbReference type="CDD" id="cd00090">
    <property type="entry name" value="HTH_ARSR"/>
    <property type="match status" value="1"/>
</dbReference>